<dbReference type="Pfam" id="PF13786">
    <property type="entry name" value="DUF4179"/>
    <property type="match status" value="1"/>
</dbReference>
<evidence type="ECO:0000313" key="5">
    <source>
        <dbReference type="Proteomes" id="UP000640786"/>
    </source>
</evidence>
<reference evidence="4 5" key="1">
    <citation type="submission" date="2020-08" db="EMBL/GenBank/DDBJ databases">
        <title>A Genomic Blueprint of the Chicken Gut Microbiome.</title>
        <authorList>
            <person name="Gilroy R."/>
            <person name="Ravi A."/>
            <person name="Getino M."/>
            <person name="Pursley I."/>
            <person name="Horton D.L."/>
            <person name="Alikhan N.-F."/>
            <person name="Baker D."/>
            <person name="Gharbi K."/>
            <person name="Hall N."/>
            <person name="Watson M."/>
            <person name="Adriaenssens E.M."/>
            <person name="Foster-Nyarko E."/>
            <person name="Jarju S."/>
            <person name="Secka A."/>
            <person name="Antonio M."/>
            <person name="Oren A."/>
            <person name="Chaudhuri R."/>
            <person name="La Ragione R.M."/>
            <person name="Hildebrand F."/>
            <person name="Pallen M.J."/>
        </authorList>
    </citation>
    <scope>NUCLEOTIDE SEQUENCE [LARGE SCALE GENOMIC DNA]</scope>
    <source>
        <strain evidence="4 5">Sa2BUA9</strain>
    </source>
</reference>
<dbReference type="InterPro" id="IPR025436">
    <property type="entry name" value="DUF4179"/>
</dbReference>
<proteinExistence type="predicted"/>
<dbReference type="Gene3D" id="2.60.40.1640">
    <property type="entry name" value="Conserved domain protein"/>
    <property type="match status" value="1"/>
</dbReference>
<dbReference type="Proteomes" id="UP000640786">
    <property type="component" value="Unassembled WGS sequence"/>
</dbReference>
<evidence type="ECO:0000259" key="2">
    <source>
        <dbReference type="Pfam" id="PF13786"/>
    </source>
</evidence>
<keyword evidence="5" id="KW-1185">Reference proteome</keyword>
<keyword evidence="1" id="KW-0812">Transmembrane</keyword>
<name>A0ABR8RC73_9BACI</name>
<evidence type="ECO:0000313" key="4">
    <source>
        <dbReference type="EMBL" id="MBD7945329.1"/>
    </source>
</evidence>
<organism evidence="4 5">
    <name type="scientific">Psychrobacillus faecigallinarum</name>
    <dbReference type="NCBI Taxonomy" id="2762235"/>
    <lineage>
        <taxon>Bacteria</taxon>
        <taxon>Bacillati</taxon>
        <taxon>Bacillota</taxon>
        <taxon>Bacilli</taxon>
        <taxon>Bacillales</taxon>
        <taxon>Bacillaceae</taxon>
        <taxon>Psychrobacillus</taxon>
    </lineage>
</organism>
<keyword evidence="1" id="KW-0472">Membrane</keyword>
<feature type="domain" description="DUF4179" evidence="2">
    <location>
        <begin position="43"/>
        <end position="139"/>
    </location>
</feature>
<comment type="caution">
    <text evidence="4">The sequence shown here is derived from an EMBL/GenBank/DDBJ whole genome shotgun (WGS) entry which is preliminary data.</text>
</comment>
<protein>
    <submittedName>
        <fullName evidence="4">DUF4179 domain-containing protein</fullName>
    </submittedName>
</protein>
<dbReference type="Pfam" id="PF18705">
    <property type="entry name" value="DUF5643"/>
    <property type="match status" value="1"/>
</dbReference>
<sequence length="364" mass="41524">MKDLYKQFNNIEIDVDEFEEMEVSEFERAKVKKELKNKINTSKQRKGKKFLAAASLAVGLSVSAIVGLSFTAYADNIPVISNIYKFFYDYRDNNGDFYGDYAESATPINLTAASNGINVTVDDAIYDGESMIVTYTIDSNRDLGNPIVLRGVPHLQNSPKTGSNEASKVSESENKYVGIITMKMDEKDTSLPIEWNIDYLRPGRTIDNDPIEGDWKFNFTLNKADIAIYNLDKKLTQYDLTVHLQKLTISPNSFHLLFEQIDSDKLYEKWDQAIVELLVQDDLGNHYSLKEQSGSSSRHRNGTKWGSIYEKVNPMATKLIITPEVEMSNLELIEEDKDYKGSRKSYITTDQKQYKMDDIIIDLK</sequence>
<feature type="transmembrane region" description="Helical" evidence="1">
    <location>
        <begin position="50"/>
        <end position="73"/>
    </location>
</feature>
<evidence type="ECO:0000256" key="1">
    <source>
        <dbReference type="SAM" id="Phobius"/>
    </source>
</evidence>
<dbReference type="RefSeq" id="WP_144539377.1">
    <property type="nucleotide sequence ID" value="NZ_JACSQO010000008.1"/>
</dbReference>
<accession>A0ABR8RC73</accession>
<dbReference type="Gene3D" id="2.60.40.1630">
    <property type="entry name" value="bacillus anthracis domain"/>
    <property type="match status" value="1"/>
</dbReference>
<keyword evidence="1" id="KW-1133">Transmembrane helix</keyword>
<dbReference type="EMBL" id="JACSQO010000008">
    <property type="protein sequence ID" value="MBD7945329.1"/>
    <property type="molecule type" value="Genomic_DNA"/>
</dbReference>
<gene>
    <name evidence="4" type="ORF">H9650_14475</name>
</gene>
<feature type="domain" description="DUF5643" evidence="3">
    <location>
        <begin position="228"/>
        <end position="343"/>
    </location>
</feature>
<evidence type="ECO:0000259" key="3">
    <source>
        <dbReference type="Pfam" id="PF18705"/>
    </source>
</evidence>
<dbReference type="InterPro" id="IPR040680">
    <property type="entry name" value="DUF5643"/>
</dbReference>